<accession>A0A2T4CXR8</accession>
<dbReference type="InterPro" id="IPR029052">
    <property type="entry name" value="Metallo-depent_PP-like"/>
</dbReference>
<dbReference type="InterPro" id="IPR004843">
    <property type="entry name" value="Calcineurin-like_PHP"/>
</dbReference>
<dbReference type="AlphaFoldDB" id="A0A2T4CXR8"/>
<evidence type="ECO:0000259" key="2">
    <source>
        <dbReference type="Pfam" id="PF00149"/>
    </source>
</evidence>
<dbReference type="EMBL" id="PYVN01000020">
    <property type="protein sequence ID" value="PTB86363.1"/>
    <property type="molecule type" value="Genomic_DNA"/>
</dbReference>
<evidence type="ECO:0000256" key="1">
    <source>
        <dbReference type="ARBA" id="ARBA00022729"/>
    </source>
</evidence>
<feature type="domain" description="Calcineurin-like phosphoesterase" evidence="2">
    <location>
        <begin position="130"/>
        <end position="393"/>
    </location>
</feature>
<comment type="caution">
    <text evidence="3">The sequence shown here is derived from an EMBL/GenBank/DDBJ whole genome shotgun (WGS) entry which is preliminary data.</text>
</comment>
<dbReference type="InterPro" id="IPR039331">
    <property type="entry name" value="PAPs-like"/>
</dbReference>
<dbReference type="Pfam" id="PF00149">
    <property type="entry name" value="Metallophos"/>
    <property type="match status" value="1"/>
</dbReference>
<sequence>MVKKVPESIEENSDFLSDPFLQLPTADSVNVVWFTNFAGQSHQLHYGDGLIADATTTKMTSMFEDADSSQPGRDYQTLTLRKVYRHEATASSLRAGVRLNYRVKSITDEGQVLLSDSYSLTPLPEKNTPLKILLTSDLQSKTNSPANYQKVVETIGLPDAVFFAGDLVNIPDRASEWFDQLEDGAPPFFPTLQGRYQQLKPDAVYNGGEILQHVPLFAAIGNHEVMGRFLPQQSDHRMNNSFNDPQPRWYVEIAYEQLKEQINPDNDPQRKAQWIQDNSHNQQTYLDVFTFPDDSPGGKEYYAMAFGDVFLISMNVSRIWRSWNVSGQHRSKFVEALSKLQTPDAWGFGEFMFERFDTQSEQYQWLESVLHSDAFKEAKYKVVLAHQGVFGLGDNVVPVLANPLMQLVETDENNIETLTELTFPISPQDWQNTVLPKLPNIRGIRYQYLLKDDIWLRDIEPLLLKHQVDLVQIGHSHLWNRTKVGNMHYLETSNVGNTLGAYYNDPTGTYQQNNRNSKANFWIELNSENSRWDPANYAANGDPHGRQMIQPSLFSPMHLLDKTFTDLPFVSSNQLTTFSILDTGTATVKSYVFDTADPTSEVQLFDEFSIGN</sequence>
<evidence type="ECO:0000313" key="3">
    <source>
        <dbReference type="EMBL" id="PTB86363.1"/>
    </source>
</evidence>
<dbReference type="PANTHER" id="PTHR22953">
    <property type="entry name" value="ACID PHOSPHATASE RELATED"/>
    <property type="match status" value="1"/>
</dbReference>
<organism evidence="3">
    <name type="scientific">Pseudidiomarina aestuarii</name>
    <dbReference type="NCBI Taxonomy" id="624146"/>
    <lineage>
        <taxon>Bacteria</taxon>
        <taxon>Pseudomonadati</taxon>
        <taxon>Pseudomonadota</taxon>
        <taxon>Gammaproteobacteria</taxon>
        <taxon>Alteromonadales</taxon>
        <taxon>Idiomarinaceae</taxon>
        <taxon>Pseudidiomarina</taxon>
    </lineage>
</organism>
<reference evidence="3" key="1">
    <citation type="submission" date="2018-03" db="EMBL/GenBank/DDBJ databases">
        <title>Cross-interface Injection: A General Nanoliter Liquid Handling Method Applied to Single Cells Genome Amplification Automated Nanoliter Liquid Handling Applied to Single Cell Multiple Displacement Amplification.</title>
        <authorList>
            <person name="Yun J."/>
            <person name="Xu P."/>
            <person name="Xu J."/>
            <person name="Dai X."/>
            <person name="Wang Y."/>
            <person name="Zheng X."/>
            <person name="Cao C."/>
            <person name="Yi Q."/>
            <person name="Zhu Y."/>
            <person name="Wang L."/>
            <person name="Dong Z."/>
            <person name="Huang Y."/>
            <person name="Huang L."/>
            <person name="Du W."/>
        </authorList>
    </citation>
    <scope>NUCLEOTIDE SEQUENCE [LARGE SCALE GENOMIC DNA]</scope>
    <source>
        <strain evidence="3">Z-D3-2</strain>
    </source>
</reference>
<protein>
    <submittedName>
        <fullName evidence="3">Metallophosphoesterase</fullName>
    </submittedName>
</protein>
<name>A0A2T4CXR8_9GAMM</name>
<gene>
    <name evidence="3" type="ORF">C9940_02670</name>
</gene>
<keyword evidence="1" id="KW-0732">Signal</keyword>
<dbReference type="GO" id="GO:0003993">
    <property type="term" value="F:acid phosphatase activity"/>
    <property type="evidence" value="ECO:0007669"/>
    <property type="project" value="InterPro"/>
</dbReference>
<dbReference type="SUPFAM" id="SSF56300">
    <property type="entry name" value="Metallo-dependent phosphatases"/>
    <property type="match status" value="1"/>
</dbReference>
<proteinExistence type="predicted"/>
<dbReference type="PANTHER" id="PTHR22953:SF153">
    <property type="entry name" value="PURPLE ACID PHOSPHATASE"/>
    <property type="match status" value="1"/>
</dbReference>
<dbReference type="Gene3D" id="3.60.21.10">
    <property type="match status" value="1"/>
</dbReference>